<comment type="caution">
    <text evidence="1">The sequence shown here is derived from an EMBL/GenBank/DDBJ whole genome shotgun (WGS) entry which is preliminary data.</text>
</comment>
<name>A0AAJ0FAL9_9PEZI</name>
<proteinExistence type="predicted"/>
<organism evidence="1 2">
    <name type="scientific">Echria macrotheca</name>
    <dbReference type="NCBI Taxonomy" id="438768"/>
    <lineage>
        <taxon>Eukaryota</taxon>
        <taxon>Fungi</taxon>
        <taxon>Dikarya</taxon>
        <taxon>Ascomycota</taxon>
        <taxon>Pezizomycotina</taxon>
        <taxon>Sordariomycetes</taxon>
        <taxon>Sordariomycetidae</taxon>
        <taxon>Sordariales</taxon>
        <taxon>Schizotheciaceae</taxon>
        <taxon>Echria</taxon>
    </lineage>
</organism>
<accession>A0AAJ0FAL9</accession>
<sequence>MPKRPVFWKLAREFHCPKWQIQYWRNYPVNTPIVDGKCIDPATGDVKEVTTPTYGDDTPLDEIRVRENEQLGPPAVFVEIRSSTTQQIINRNMALPLELVLTDIAHVIRDRGLKVNSLIVTPYYISVAMGMDSEEFEAVCRDIFLGRRLGG</sequence>
<dbReference type="AlphaFoldDB" id="A0AAJ0FAL9"/>
<evidence type="ECO:0000313" key="2">
    <source>
        <dbReference type="Proteomes" id="UP001239445"/>
    </source>
</evidence>
<dbReference type="Proteomes" id="UP001239445">
    <property type="component" value="Unassembled WGS sequence"/>
</dbReference>
<dbReference type="EMBL" id="MU839832">
    <property type="protein sequence ID" value="KAK1756448.1"/>
    <property type="molecule type" value="Genomic_DNA"/>
</dbReference>
<reference evidence="1" key="1">
    <citation type="submission" date="2023-06" db="EMBL/GenBank/DDBJ databases">
        <title>Genome-scale phylogeny and comparative genomics of the fungal order Sordariales.</title>
        <authorList>
            <consortium name="Lawrence Berkeley National Laboratory"/>
            <person name="Hensen N."/>
            <person name="Bonometti L."/>
            <person name="Westerberg I."/>
            <person name="Brannstrom I.O."/>
            <person name="Guillou S."/>
            <person name="Cros-Aarteil S."/>
            <person name="Calhoun S."/>
            <person name="Haridas S."/>
            <person name="Kuo A."/>
            <person name="Mondo S."/>
            <person name="Pangilinan J."/>
            <person name="Riley R."/>
            <person name="Labutti K."/>
            <person name="Andreopoulos B."/>
            <person name="Lipzen A."/>
            <person name="Chen C."/>
            <person name="Yanf M."/>
            <person name="Daum C."/>
            <person name="Ng V."/>
            <person name="Clum A."/>
            <person name="Steindorff A."/>
            <person name="Ohm R."/>
            <person name="Martin F."/>
            <person name="Silar P."/>
            <person name="Natvig D."/>
            <person name="Lalanne C."/>
            <person name="Gautier V."/>
            <person name="Ament-Velasquez S.L."/>
            <person name="Kruys A."/>
            <person name="Hutchinson M.I."/>
            <person name="Powell A.J."/>
            <person name="Barry K."/>
            <person name="Miller A.N."/>
            <person name="Grigoriev I.V."/>
            <person name="Debuchy R."/>
            <person name="Gladieux P."/>
            <person name="Thoren M.H."/>
            <person name="Johannesson H."/>
        </authorList>
    </citation>
    <scope>NUCLEOTIDE SEQUENCE</scope>
    <source>
        <strain evidence="1">PSN4</strain>
    </source>
</reference>
<evidence type="ECO:0000313" key="1">
    <source>
        <dbReference type="EMBL" id="KAK1756448.1"/>
    </source>
</evidence>
<gene>
    <name evidence="1" type="ORF">QBC47DRAFT_360137</name>
</gene>
<keyword evidence="2" id="KW-1185">Reference proteome</keyword>
<protein>
    <submittedName>
        <fullName evidence="1">Uncharacterized protein</fullName>
    </submittedName>
</protein>